<protein>
    <submittedName>
        <fullName evidence="2">Uncharacterized protein</fullName>
    </submittedName>
</protein>
<reference evidence="2" key="1">
    <citation type="journal article" date="2014" name="Int. J. Syst. Evol. Microbiol.">
        <title>Complete genome sequence of Corynebacterium casei LMG S-19264T (=DSM 44701T), isolated from a smear-ripened cheese.</title>
        <authorList>
            <consortium name="US DOE Joint Genome Institute (JGI-PGF)"/>
            <person name="Walter F."/>
            <person name="Albersmeier A."/>
            <person name="Kalinowski J."/>
            <person name="Ruckert C."/>
        </authorList>
    </citation>
    <scope>NUCLEOTIDE SEQUENCE</scope>
    <source>
        <strain evidence="2">CGMCC 4.7403</strain>
    </source>
</reference>
<proteinExistence type="predicted"/>
<feature type="region of interest" description="Disordered" evidence="1">
    <location>
        <begin position="127"/>
        <end position="154"/>
    </location>
</feature>
<gene>
    <name evidence="2" type="ORF">GCM10017771_30430</name>
</gene>
<organism evidence="2 3">
    <name type="scientific">Streptomyces capitiformicae</name>
    <dbReference type="NCBI Taxonomy" id="2014920"/>
    <lineage>
        <taxon>Bacteria</taxon>
        <taxon>Bacillati</taxon>
        <taxon>Actinomycetota</taxon>
        <taxon>Actinomycetes</taxon>
        <taxon>Kitasatosporales</taxon>
        <taxon>Streptomycetaceae</taxon>
        <taxon>Streptomyces</taxon>
    </lineage>
</organism>
<reference evidence="2" key="2">
    <citation type="submission" date="2020-09" db="EMBL/GenBank/DDBJ databases">
        <authorList>
            <person name="Sun Q."/>
            <person name="Zhou Y."/>
        </authorList>
    </citation>
    <scope>NUCLEOTIDE SEQUENCE</scope>
    <source>
        <strain evidence="2">CGMCC 4.7403</strain>
    </source>
</reference>
<comment type="caution">
    <text evidence="2">The sequence shown here is derived from an EMBL/GenBank/DDBJ whole genome shotgun (WGS) entry which is preliminary data.</text>
</comment>
<name>A0A919L9Z3_9ACTN</name>
<sequence length="154" mass="17378">MIIEYTPDGGEPQHIDAGRLRTSEIQVVERTADRRWGDIKEAMFEGDVGAMRVAAWVIRKRGEPSLRFGDFDPFEDELRVRLDVREVRAFAEELLAKYRDNPDDLAEAFNELRDSAYDREACEQAIADVTAPKDPASPEPEPQQEESPASPSDG</sequence>
<dbReference type="Proteomes" id="UP000603227">
    <property type="component" value="Unassembled WGS sequence"/>
</dbReference>
<evidence type="ECO:0000313" key="2">
    <source>
        <dbReference type="EMBL" id="GHH87806.1"/>
    </source>
</evidence>
<evidence type="ECO:0000256" key="1">
    <source>
        <dbReference type="SAM" id="MobiDB-lite"/>
    </source>
</evidence>
<accession>A0A919L9Z3</accession>
<dbReference type="AlphaFoldDB" id="A0A919L9Z3"/>
<feature type="compositionally biased region" description="Low complexity" evidence="1">
    <location>
        <begin position="145"/>
        <end position="154"/>
    </location>
</feature>
<evidence type="ECO:0000313" key="3">
    <source>
        <dbReference type="Proteomes" id="UP000603227"/>
    </source>
</evidence>
<dbReference type="EMBL" id="BNAT01000009">
    <property type="protein sequence ID" value="GHH87806.1"/>
    <property type="molecule type" value="Genomic_DNA"/>
</dbReference>
<dbReference type="RefSeq" id="WP_189782992.1">
    <property type="nucleotide sequence ID" value="NZ_BNAT01000009.1"/>
</dbReference>
<keyword evidence="3" id="KW-1185">Reference proteome</keyword>